<comment type="caution">
    <text evidence="1">The sequence shown here is derived from an EMBL/GenBank/DDBJ whole genome shotgun (WGS) entry which is preliminary data.</text>
</comment>
<gene>
    <name evidence="1" type="ORF">NQ176_g1837</name>
</gene>
<accession>A0ACC1NQY6</accession>
<name>A0ACC1NQY6_9HYPO</name>
<keyword evidence="2" id="KW-1185">Reference proteome</keyword>
<sequence length="412" mass="43781">MVISSVVWLAGLVLVASANDRGLFYGKNGLSKLLVTNVATNNNCGCNGTWNHNLFAEISDLIGENLAQALLQQNSSGQAVIGPVSVGESAYTLSAVFSEDYSHSSASNATIWSRLISDMLTMGNNTQSQSIITTKYVNTVSGTATLTMTAYDNAECFGKYQPCSEAATISTRDSSETGGAGLDWSDVESVKGTLQVPIYNGTSLHQAILSNESLPAVIYLEDDHVLVDTSSIQTTAAKLEGRQAGCANSYYDAYSVDGAWSSWGKWLPVSNCLHTGRDHAGGSTSFIWGFSMTYAQSFGWSASNIIGSLTPSIGFSMSESYTNSNSYSCNVPGHSVGQVWFQNLNGYGYVFKQTCHNAGACGVTCGAKQGPNYAGAPGHTTQFGCSIGSKHVACSAYQNWAQYSVWSDVPHY</sequence>
<organism evidence="1 2">
    <name type="scientific">Zarea fungicola</name>
    <dbReference type="NCBI Taxonomy" id="93591"/>
    <lineage>
        <taxon>Eukaryota</taxon>
        <taxon>Fungi</taxon>
        <taxon>Dikarya</taxon>
        <taxon>Ascomycota</taxon>
        <taxon>Pezizomycotina</taxon>
        <taxon>Sordariomycetes</taxon>
        <taxon>Hypocreomycetidae</taxon>
        <taxon>Hypocreales</taxon>
        <taxon>Cordycipitaceae</taxon>
        <taxon>Zarea</taxon>
    </lineage>
</organism>
<evidence type="ECO:0000313" key="2">
    <source>
        <dbReference type="Proteomes" id="UP001143910"/>
    </source>
</evidence>
<reference evidence="1" key="1">
    <citation type="submission" date="2022-08" db="EMBL/GenBank/DDBJ databases">
        <title>Genome Sequence of Lecanicillium fungicola.</title>
        <authorList>
            <person name="Buettner E."/>
        </authorList>
    </citation>
    <scope>NUCLEOTIDE SEQUENCE</scope>
    <source>
        <strain evidence="1">Babe33</strain>
    </source>
</reference>
<protein>
    <submittedName>
        <fullName evidence="1">Uncharacterized protein</fullName>
    </submittedName>
</protein>
<dbReference type="EMBL" id="JANJQO010000113">
    <property type="protein sequence ID" value="KAJ2981757.1"/>
    <property type="molecule type" value="Genomic_DNA"/>
</dbReference>
<proteinExistence type="predicted"/>
<dbReference type="Proteomes" id="UP001143910">
    <property type="component" value="Unassembled WGS sequence"/>
</dbReference>
<evidence type="ECO:0000313" key="1">
    <source>
        <dbReference type="EMBL" id="KAJ2981757.1"/>
    </source>
</evidence>